<keyword evidence="3" id="KW-1185">Reference proteome</keyword>
<dbReference type="GO" id="GO:0003676">
    <property type="term" value="F:nucleic acid binding"/>
    <property type="evidence" value="ECO:0007669"/>
    <property type="project" value="InterPro"/>
</dbReference>
<organism evidence="2 3">
    <name type="scientific">Coptotermes formosanus</name>
    <name type="common">Formosan subterranean termite</name>
    <dbReference type="NCBI Taxonomy" id="36987"/>
    <lineage>
        <taxon>Eukaryota</taxon>
        <taxon>Metazoa</taxon>
        <taxon>Ecdysozoa</taxon>
        <taxon>Arthropoda</taxon>
        <taxon>Hexapoda</taxon>
        <taxon>Insecta</taxon>
        <taxon>Pterygota</taxon>
        <taxon>Neoptera</taxon>
        <taxon>Polyneoptera</taxon>
        <taxon>Dictyoptera</taxon>
        <taxon>Blattodea</taxon>
        <taxon>Blattoidea</taxon>
        <taxon>Termitoidae</taxon>
        <taxon>Rhinotermitidae</taxon>
        <taxon>Coptotermes</taxon>
    </lineage>
</organism>
<evidence type="ECO:0000259" key="1">
    <source>
        <dbReference type="Pfam" id="PF16087"/>
    </source>
</evidence>
<dbReference type="EMBL" id="BLKM01000165">
    <property type="protein sequence ID" value="GFG29683.1"/>
    <property type="molecule type" value="Genomic_DNA"/>
</dbReference>
<sequence length="317" mass="36424">MERWGIRERVCAVELFIRTGSITETRRGFRRELTKQEAPSPNAIRRWVRQWREEYSVTRKEPPGWPSSVHTPDNIARVLASVSCSPRRSASVYGRILLSDLRLHPYKLQVGLSLSDRDREMRLKLCRQFVGILTENSDLQNKLLMSDEAHFYLHGTVNKQNFDTGELQVFTNSTHAPLLTQKLPGDTGHYFFEDEDGKAIKITSQRYTEMINEFLPPSLPPNQTLWFQQDGATAHKAVISIAALRRFFPQRVISRFGDVPWPSCSPDLTAPDFFCGVIWKVKCAAPAIQTYTHSSKQYVKKSSKFQKKHYEMLCAAS</sequence>
<dbReference type="PANTHER" id="PTHR47326:SF1">
    <property type="entry name" value="HTH PSQ-TYPE DOMAIN-CONTAINING PROTEIN"/>
    <property type="match status" value="1"/>
</dbReference>
<dbReference type="InterPro" id="IPR036397">
    <property type="entry name" value="RNaseH_sf"/>
</dbReference>
<feature type="domain" description="DUF4817" evidence="1">
    <location>
        <begin position="8"/>
        <end position="54"/>
    </location>
</feature>
<proteinExistence type="predicted"/>
<reference evidence="3" key="1">
    <citation type="submission" date="2020-01" db="EMBL/GenBank/DDBJ databases">
        <title>Draft genome sequence of the Termite Coptotermes fromosanus.</title>
        <authorList>
            <person name="Itakura S."/>
            <person name="Yosikawa Y."/>
            <person name="Umezawa K."/>
        </authorList>
    </citation>
    <scope>NUCLEOTIDE SEQUENCE [LARGE SCALE GENOMIC DNA]</scope>
</reference>
<dbReference type="Proteomes" id="UP000502823">
    <property type="component" value="Unassembled WGS sequence"/>
</dbReference>
<evidence type="ECO:0000313" key="2">
    <source>
        <dbReference type="EMBL" id="GFG29683.1"/>
    </source>
</evidence>
<dbReference type="InterPro" id="IPR032135">
    <property type="entry name" value="DUF4817"/>
</dbReference>
<gene>
    <name evidence="2" type="ORF">Cfor_07136</name>
</gene>
<evidence type="ECO:0000313" key="3">
    <source>
        <dbReference type="Proteomes" id="UP000502823"/>
    </source>
</evidence>
<accession>A0A6L2PB56</accession>
<dbReference type="Pfam" id="PF16087">
    <property type="entry name" value="DUF4817"/>
    <property type="match status" value="1"/>
</dbReference>
<name>A0A6L2PB56_COPFO</name>
<dbReference type="AlphaFoldDB" id="A0A6L2PB56"/>
<dbReference type="Gene3D" id="3.30.420.10">
    <property type="entry name" value="Ribonuclease H-like superfamily/Ribonuclease H"/>
    <property type="match status" value="1"/>
</dbReference>
<comment type="caution">
    <text evidence="2">The sequence shown here is derived from an EMBL/GenBank/DDBJ whole genome shotgun (WGS) entry which is preliminary data.</text>
</comment>
<dbReference type="OrthoDB" id="9971063at2759"/>
<dbReference type="PANTHER" id="PTHR47326">
    <property type="entry name" value="TRANSPOSABLE ELEMENT TC3 TRANSPOSASE-LIKE PROTEIN"/>
    <property type="match status" value="1"/>
</dbReference>
<protein>
    <recommendedName>
        <fullName evidence="1">DUF4817 domain-containing protein</fullName>
    </recommendedName>
</protein>
<dbReference type="InParanoid" id="A0A6L2PB56"/>